<comment type="caution">
    <text evidence="1">The sequence shown here is derived from an EMBL/GenBank/DDBJ whole genome shotgun (WGS) entry which is preliminary data.</text>
</comment>
<dbReference type="EMBL" id="JAOQJL010000015">
    <property type="protein sequence ID" value="MCU6765579.1"/>
    <property type="molecule type" value="Genomic_DNA"/>
</dbReference>
<accession>A0ABT2TTM2</accession>
<dbReference type="Proteomes" id="UP001652409">
    <property type="component" value="Unassembled WGS sequence"/>
</dbReference>
<evidence type="ECO:0000313" key="1">
    <source>
        <dbReference type="EMBL" id="MCU6765579.1"/>
    </source>
</evidence>
<reference evidence="1 2" key="1">
    <citation type="journal article" date="2021" name="ISME Commun">
        <title>Automated analysis of genomic sequences facilitates high-throughput and comprehensive description of bacteria.</title>
        <authorList>
            <person name="Hitch T.C.A."/>
        </authorList>
    </citation>
    <scope>NUCLEOTIDE SEQUENCE [LARGE SCALE GENOMIC DNA]</scope>
    <source>
        <strain evidence="1 2">Sanger_23</strain>
    </source>
</reference>
<organism evidence="1 2">
    <name type="scientific">Blautia ammoniilytica</name>
    <dbReference type="NCBI Taxonomy" id="2981782"/>
    <lineage>
        <taxon>Bacteria</taxon>
        <taxon>Bacillati</taxon>
        <taxon>Bacillota</taxon>
        <taxon>Clostridia</taxon>
        <taxon>Lachnospirales</taxon>
        <taxon>Lachnospiraceae</taxon>
        <taxon>Blautia</taxon>
    </lineage>
</organism>
<proteinExistence type="predicted"/>
<keyword evidence="2" id="KW-1185">Reference proteome</keyword>
<name>A0ABT2TTM2_9FIRM</name>
<gene>
    <name evidence="1" type="ORF">OCV61_09155</name>
</gene>
<evidence type="ECO:0000313" key="2">
    <source>
        <dbReference type="Proteomes" id="UP001652409"/>
    </source>
</evidence>
<sequence>MDGRLAVRKVKCQGCGEEICSDEDLTDVQYVKTKRGSELFFHTGCMDNVWKHGIC</sequence>
<dbReference type="RefSeq" id="WP_262582767.1">
    <property type="nucleotide sequence ID" value="NZ_JAOQJL010000015.1"/>
</dbReference>
<protein>
    <submittedName>
        <fullName evidence="1">Uncharacterized protein</fullName>
    </submittedName>
</protein>